<evidence type="ECO:0000256" key="1">
    <source>
        <dbReference type="SAM" id="MobiDB-lite"/>
    </source>
</evidence>
<dbReference type="Proteomes" id="UP001632037">
    <property type="component" value="Unassembled WGS sequence"/>
</dbReference>
<feature type="compositionally biased region" description="Low complexity" evidence="1">
    <location>
        <begin position="112"/>
        <end position="122"/>
    </location>
</feature>
<name>A0ABD3EQC9_9STRA</name>
<keyword evidence="3" id="KW-1185">Reference proteome</keyword>
<evidence type="ECO:0000313" key="2">
    <source>
        <dbReference type="EMBL" id="KAL3656642.1"/>
    </source>
</evidence>
<comment type="caution">
    <text evidence="2">The sequence shown here is derived from an EMBL/GenBank/DDBJ whole genome shotgun (WGS) entry which is preliminary data.</text>
</comment>
<proteinExistence type="predicted"/>
<accession>A0ABD3EQC9</accession>
<sequence>MANSDRKRAREVDDDGDTYGPLTKQLKSSPGNLPVSPRDFPWLRSGRSFAHPLVIEAATIQVASLADFTLDHDAVSDHGGRSTASSQTTVTESSPPTTPRPLFLRGAHDAETWSSQSTTTEPSTPPTQGFPVWASSAGSNAGAPRTSQYISSSQASTAEAPWRPIGTSKDELRALGIDAAKILAWFAVCYDSDGYDTDALVCLAKTAPLSPARSIASSRVLFSWVTLTSTRQKTSGFRKNGPRTSCSSRITLTRTSGNFRQSPQVLMQGPAVGASRDATS</sequence>
<feature type="compositionally biased region" description="Low complexity" evidence="1">
    <location>
        <begin position="85"/>
        <end position="95"/>
    </location>
</feature>
<organism evidence="2 3">
    <name type="scientific">Phytophthora oleae</name>
    <dbReference type="NCBI Taxonomy" id="2107226"/>
    <lineage>
        <taxon>Eukaryota</taxon>
        <taxon>Sar</taxon>
        <taxon>Stramenopiles</taxon>
        <taxon>Oomycota</taxon>
        <taxon>Peronosporomycetes</taxon>
        <taxon>Peronosporales</taxon>
        <taxon>Peronosporaceae</taxon>
        <taxon>Phytophthora</taxon>
    </lineage>
</organism>
<protein>
    <submittedName>
        <fullName evidence="2">Uncharacterized protein</fullName>
    </submittedName>
</protein>
<dbReference type="AlphaFoldDB" id="A0ABD3EQC9"/>
<evidence type="ECO:0000313" key="3">
    <source>
        <dbReference type="Proteomes" id="UP001632037"/>
    </source>
</evidence>
<gene>
    <name evidence="2" type="ORF">V7S43_018545</name>
</gene>
<feature type="region of interest" description="Disordered" evidence="1">
    <location>
        <begin position="1"/>
        <end position="37"/>
    </location>
</feature>
<reference evidence="2 3" key="1">
    <citation type="submission" date="2024-09" db="EMBL/GenBank/DDBJ databases">
        <title>Genome sequencing and assembly of Phytophthora oleae, isolate VK10A, causative agent of rot of olive drupes.</title>
        <authorList>
            <person name="Conti Taguali S."/>
            <person name="Riolo M."/>
            <person name="La Spada F."/>
            <person name="Cacciola S.O."/>
            <person name="Dionisio G."/>
        </authorList>
    </citation>
    <scope>NUCLEOTIDE SEQUENCE [LARGE SCALE GENOMIC DNA]</scope>
    <source>
        <strain evidence="2 3">VK10A</strain>
    </source>
</reference>
<feature type="region of interest" description="Disordered" evidence="1">
    <location>
        <begin position="76"/>
        <end position="162"/>
    </location>
</feature>
<feature type="compositionally biased region" description="Polar residues" evidence="1">
    <location>
        <begin position="145"/>
        <end position="157"/>
    </location>
</feature>
<feature type="compositionally biased region" description="Basic and acidic residues" evidence="1">
    <location>
        <begin position="1"/>
        <end position="11"/>
    </location>
</feature>
<dbReference type="EMBL" id="JBIMZQ010000077">
    <property type="protein sequence ID" value="KAL3656642.1"/>
    <property type="molecule type" value="Genomic_DNA"/>
</dbReference>